<feature type="compositionally biased region" description="Polar residues" evidence="1">
    <location>
        <begin position="261"/>
        <end position="277"/>
    </location>
</feature>
<feature type="compositionally biased region" description="Basic and acidic residues" evidence="1">
    <location>
        <begin position="524"/>
        <end position="542"/>
    </location>
</feature>
<dbReference type="GO" id="GO:0003729">
    <property type="term" value="F:mRNA binding"/>
    <property type="evidence" value="ECO:0007669"/>
    <property type="project" value="TreeGrafter"/>
</dbReference>
<dbReference type="GO" id="GO:0000381">
    <property type="term" value="P:regulation of alternative mRNA splicing, via spliceosome"/>
    <property type="evidence" value="ECO:0007669"/>
    <property type="project" value="TreeGrafter"/>
</dbReference>
<feature type="compositionally biased region" description="Basic and acidic residues" evidence="1">
    <location>
        <begin position="622"/>
        <end position="635"/>
    </location>
</feature>
<name>A0AAJ0LZK3_9PEZI</name>
<dbReference type="PANTHER" id="PTHR12357:SF3">
    <property type="entry name" value="YTH DOMAIN-CONTAINING PROTEIN 1"/>
    <property type="match status" value="1"/>
</dbReference>
<dbReference type="GeneID" id="87886880"/>
<dbReference type="Pfam" id="PF04146">
    <property type="entry name" value="YTH"/>
    <property type="match status" value="1"/>
</dbReference>
<reference evidence="3" key="2">
    <citation type="submission" date="2023-06" db="EMBL/GenBank/DDBJ databases">
        <authorList>
            <consortium name="Lawrence Berkeley National Laboratory"/>
            <person name="Mondo S.J."/>
            <person name="Hensen N."/>
            <person name="Bonometti L."/>
            <person name="Westerberg I."/>
            <person name="Brannstrom I.O."/>
            <person name="Guillou S."/>
            <person name="Cros-Aarteil S."/>
            <person name="Calhoun S."/>
            <person name="Haridas S."/>
            <person name="Kuo A."/>
            <person name="Pangilinan J."/>
            <person name="Riley R."/>
            <person name="Labutti K."/>
            <person name="Andreopoulos B."/>
            <person name="Lipzen A."/>
            <person name="Chen C."/>
            <person name="Yanf M."/>
            <person name="Daum C."/>
            <person name="Ng V."/>
            <person name="Clum A."/>
            <person name="Steindorff A."/>
            <person name="Ohm R."/>
            <person name="Martin F."/>
            <person name="Silar P."/>
            <person name="Natvig D."/>
            <person name="Lalanne C."/>
            <person name="Gautier V."/>
            <person name="Ament-Velasquez S.L."/>
            <person name="Kruys A."/>
            <person name="Hutchinson M.I."/>
            <person name="Powell A.J."/>
            <person name="Barry K."/>
            <person name="Miller A.N."/>
            <person name="Grigoriev I.V."/>
            <person name="Debuchy R."/>
            <person name="Gladieux P."/>
            <person name="Thoren M.H."/>
            <person name="Johannesson H."/>
        </authorList>
    </citation>
    <scope>NUCLEOTIDE SEQUENCE</scope>
    <source>
        <strain evidence="3">CBS 333.67</strain>
    </source>
</reference>
<feature type="compositionally biased region" description="Basic and acidic residues" evidence="1">
    <location>
        <begin position="594"/>
        <end position="605"/>
    </location>
</feature>
<feature type="region of interest" description="Disordered" evidence="1">
    <location>
        <begin position="1"/>
        <end position="437"/>
    </location>
</feature>
<proteinExistence type="predicted"/>
<sequence>MSGTPPTTRIGLDARAAELKEKLLRSRSQSQARANSAHPSPSATKAGVSVGVAPASPANISEPGVRASDQTKPAQSMPREDPQPSASTSSGSEASELRQMISSLLAPTPDSKNDGSSRSNEAHKAAADQERPKEGEGSSGLRPAATNGRRPGLTLSTTSSTRKASPPNPSHVSHKAAKEANLEEGEVTSPDEGTLKGSDAKSPLATPALRTDGSRPAAASGGRRESARGNTDPAPVRKGPQEGEATRSGGAALRRGAPKTPSATPVSRSSNAPSTAASDRRWESARKETEPTSGRQPAQDPTRRDSGSKPHTAASKPAVQSADSAEKLKTGHHSNSISQVVTGMGPPPPVGSAPARTAEDDKVLPSPSQRSPRRPSAASLGNIKHEDSSTHHTSAGSKNLDEPRRRSAPNHYRDDPAALPAKRPEVLRRADESALSGEAFTRLLNQVPDLRDWLEMTNYDDVETRTRKLDRFRRAKVLAAEKRRIEEEEKKLMEEEALEMALTPSTVVPLTGVGKGTPVPQDTPHARPDKRAREESPSESRQAKVPRSEAPPHSLSEVDTRTRQPSPPGKAVQPPRSPGRGSPPSRLPRPPSPSRHEYRRPREPSPYRPSRPGPRPGADNYGSHDDYPPRPERSRSYRTYPVPIDLGRKGDTRYFILKSFTEENVRQCMDDGIWTTQVQNGGLFTKAYKDCRNVIFFFSVNKSKAFQGYARMASAPSPDIPTPRWVKALNWDTSHPFYVEWLSKTSVDFFRIGHLKNAYNENLSVLVGKDGQEIEPQCGADLLREMEAIALGRSEPEREDGYPSRRESGGGGPWSAGAGYHPDRWGYGSRYKGDKAR</sequence>
<feature type="compositionally biased region" description="Pro residues" evidence="1">
    <location>
        <begin position="606"/>
        <end position="615"/>
    </location>
</feature>
<feature type="compositionally biased region" description="Basic and acidic residues" evidence="1">
    <location>
        <begin position="399"/>
        <end position="432"/>
    </location>
</feature>
<dbReference type="PANTHER" id="PTHR12357">
    <property type="entry name" value="YTH YT521-B HOMOLOGY DOMAIN-CONTAINING"/>
    <property type="match status" value="1"/>
</dbReference>
<keyword evidence="4" id="KW-1185">Reference proteome</keyword>
<dbReference type="GO" id="GO:0005654">
    <property type="term" value="C:nucleoplasm"/>
    <property type="evidence" value="ECO:0007669"/>
    <property type="project" value="TreeGrafter"/>
</dbReference>
<dbReference type="Gene3D" id="3.10.590.10">
    <property type="entry name" value="ph1033 like domains"/>
    <property type="match status" value="1"/>
</dbReference>
<accession>A0AAJ0LZK3</accession>
<dbReference type="RefSeq" id="XP_062719173.1">
    <property type="nucleotide sequence ID" value="XM_062868051.1"/>
</dbReference>
<dbReference type="Proteomes" id="UP001273166">
    <property type="component" value="Unassembled WGS sequence"/>
</dbReference>
<dbReference type="GO" id="GO:0000398">
    <property type="term" value="P:mRNA splicing, via spliceosome"/>
    <property type="evidence" value="ECO:0007669"/>
    <property type="project" value="TreeGrafter"/>
</dbReference>
<feature type="compositionally biased region" description="Basic and acidic residues" evidence="1">
    <location>
        <begin position="794"/>
        <end position="808"/>
    </location>
</feature>
<feature type="domain" description="YTH" evidence="2">
    <location>
        <begin position="652"/>
        <end position="786"/>
    </location>
</feature>
<comment type="caution">
    <text evidence="3">The sequence shown here is derived from an EMBL/GenBank/DDBJ whole genome shotgun (WGS) entry which is preliminary data.</text>
</comment>
<evidence type="ECO:0000313" key="4">
    <source>
        <dbReference type="Proteomes" id="UP001273166"/>
    </source>
</evidence>
<dbReference type="AlphaFoldDB" id="A0AAJ0LZK3"/>
<feature type="compositionally biased region" description="Basic and acidic residues" evidence="1">
    <location>
        <begin position="111"/>
        <end position="136"/>
    </location>
</feature>
<feature type="compositionally biased region" description="Basic and acidic residues" evidence="1">
    <location>
        <begin position="15"/>
        <end position="24"/>
    </location>
</feature>
<dbReference type="CDD" id="cd21134">
    <property type="entry name" value="YTH"/>
    <property type="match status" value="1"/>
</dbReference>
<gene>
    <name evidence="3" type="ORF">B0T15DRAFT_513581</name>
</gene>
<feature type="compositionally biased region" description="Low complexity" evidence="1">
    <location>
        <begin position="26"/>
        <end position="37"/>
    </location>
</feature>
<feature type="region of interest" description="Disordered" evidence="1">
    <location>
        <begin position="502"/>
        <end position="643"/>
    </location>
</feature>
<feature type="compositionally biased region" description="Polar residues" evidence="1">
    <location>
        <begin position="154"/>
        <end position="163"/>
    </location>
</feature>
<dbReference type="InterPro" id="IPR007275">
    <property type="entry name" value="YTH_domain"/>
</dbReference>
<protein>
    <submittedName>
        <fullName evidence="3">YT521-B-like domain-containing protein</fullName>
    </submittedName>
</protein>
<dbReference type="GO" id="GO:1990247">
    <property type="term" value="F:N6-methyladenosine-containing RNA reader activity"/>
    <property type="evidence" value="ECO:0007669"/>
    <property type="project" value="TreeGrafter"/>
</dbReference>
<evidence type="ECO:0000313" key="3">
    <source>
        <dbReference type="EMBL" id="KAK3303393.1"/>
    </source>
</evidence>
<feature type="compositionally biased region" description="Low complexity" evidence="1">
    <location>
        <begin position="365"/>
        <end position="376"/>
    </location>
</feature>
<feature type="compositionally biased region" description="Basic and acidic residues" evidence="1">
    <location>
        <begin position="278"/>
        <end position="290"/>
    </location>
</feature>
<evidence type="ECO:0000259" key="2">
    <source>
        <dbReference type="PROSITE" id="PS50882"/>
    </source>
</evidence>
<dbReference type="InterPro" id="IPR045168">
    <property type="entry name" value="YTH_prot"/>
</dbReference>
<feature type="region of interest" description="Disordered" evidence="1">
    <location>
        <begin position="793"/>
        <end position="837"/>
    </location>
</feature>
<feature type="compositionally biased region" description="Low complexity" evidence="1">
    <location>
        <begin position="85"/>
        <end position="94"/>
    </location>
</feature>
<dbReference type="EMBL" id="JAUDZG010000006">
    <property type="protein sequence ID" value="KAK3303393.1"/>
    <property type="molecule type" value="Genomic_DNA"/>
</dbReference>
<organism evidence="3 4">
    <name type="scientific">Chaetomium strumarium</name>
    <dbReference type="NCBI Taxonomy" id="1170767"/>
    <lineage>
        <taxon>Eukaryota</taxon>
        <taxon>Fungi</taxon>
        <taxon>Dikarya</taxon>
        <taxon>Ascomycota</taxon>
        <taxon>Pezizomycotina</taxon>
        <taxon>Sordariomycetes</taxon>
        <taxon>Sordariomycetidae</taxon>
        <taxon>Sordariales</taxon>
        <taxon>Chaetomiaceae</taxon>
        <taxon>Chaetomium</taxon>
    </lineage>
</organism>
<dbReference type="PROSITE" id="PS50882">
    <property type="entry name" value="YTH"/>
    <property type="match status" value="1"/>
</dbReference>
<evidence type="ECO:0000256" key="1">
    <source>
        <dbReference type="SAM" id="MobiDB-lite"/>
    </source>
</evidence>
<reference evidence="3" key="1">
    <citation type="journal article" date="2023" name="Mol. Phylogenet. Evol.">
        <title>Genome-scale phylogeny and comparative genomics of the fungal order Sordariales.</title>
        <authorList>
            <person name="Hensen N."/>
            <person name="Bonometti L."/>
            <person name="Westerberg I."/>
            <person name="Brannstrom I.O."/>
            <person name="Guillou S."/>
            <person name="Cros-Aarteil S."/>
            <person name="Calhoun S."/>
            <person name="Haridas S."/>
            <person name="Kuo A."/>
            <person name="Mondo S."/>
            <person name="Pangilinan J."/>
            <person name="Riley R."/>
            <person name="LaButti K."/>
            <person name="Andreopoulos B."/>
            <person name="Lipzen A."/>
            <person name="Chen C."/>
            <person name="Yan M."/>
            <person name="Daum C."/>
            <person name="Ng V."/>
            <person name="Clum A."/>
            <person name="Steindorff A."/>
            <person name="Ohm R.A."/>
            <person name="Martin F."/>
            <person name="Silar P."/>
            <person name="Natvig D.O."/>
            <person name="Lalanne C."/>
            <person name="Gautier V."/>
            <person name="Ament-Velasquez S.L."/>
            <person name="Kruys A."/>
            <person name="Hutchinson M.I."/>
            <person name="Powell A.J."/>
            <person name="Barry K."/>
            <person name="Miller A.N."/>
            <person name="Grigoriev I.V."/>
            <person name="Debuchy R."/>
            <person name="Gladieux P."/>
            <person name="Hiltunen Thoren M."/>
            <person name="Johannesson H."/>
        </authorList>
    </citation>
    <scope>NUCLEOTIDE SEQUENCE</scope>
    <source>
        <strain evidence="3">CBS 333.67</strain>
    </source>
</reference>